<dbReference type="SUPFAM" id="SSF55729">
    <property type="entry name" value="Acyl-CoA N-acyltransferases (Nat)"/>
    <property type="match status" value="1"/>
</dbReference>
<dbReference type="PANTHER" id="PTHR31438:SF1">
    <property type="entry name" value="LYSINE N-ACYLTRANSFERASE C17G9.06C-RELATED"/>
    <property type="match status" value="1"/>
</dbReference>
<dbReference type="EC" id="2.3.1.-" evidence="3"/>
<dbReference type="EMBL" id="JBHULB010000078">
    <property type="protein sequence ID" value="MFD2588380.1"/>
    <property type="molecule type" value="Genomic_DNA"/>
</dbReference>
<accession>A0ABW5MYE8</accession>
<keyword evidence="4" id="KW-1185">Reference proteome</keyword>
<keyword evidence="3" id="KW-0808">Transferase</keyword>
<organism evidence="3 4">
    <name type="scientific">Croceitalea marina</name>
    <dbReference type="NCBI Taxonomy" id="1775166"/>
    <lineage>
        <taxon>Bacteria</taxon>
        <taxon>Pseudomonadati</taxon>
        <taxon>Bacteroidota</taxon>
        <taxon>Flavobacteriia</taxon>
        <taxon>Flavobacteriales</taxon>
        <taxon>Flavobacteriaceae</taxon>
        <taxon>Croceitalea</taxon>
    </lineage>
</organism>
<evidence type="ECO:0000256" key="1">
    <source>
        <dbReference type="ARBA" id="ARBA00023251"/>
    </source>
</evidence>
<proteinExistence type="predicted"/>
<dbReference type="PANTHER" id="PTHR31438">
    <property type="entry name" value="LYSINE N-ACYLTRANSFERASE C17G9.06C-RELATED"/>
    <property type="match status" value="1"/>
</dbReference>
<comment type="caution">
    <text evidence="3">The sequence shown here is derived from an EMBL/GenBank/DDBJ whole genome shotgun (WGS) entry which is preliminary data.</text>
</comment>
<dbReference type="CDD" id="cd04301">
    <property type="entry name" value="NAT_SF"/>
    <property type="match status" value="1"/>
</dbReference>
<dbReference type="Proteomes" id="UP001597526">
    <property type="component" value="Unassembled WGS sequence"/>
</dbReference>
<gene>
    <name evidence="3" type="ORF">ACFSQJ_15695</name>
</gene>
<sequence length="165" mass="19509">MISLRTASPKDLELLQYWDTKQHVKDADPDDDWDWEKELNFDPPWREQLIAERNGEPIGCIVIIDPYEEETQYWGKVPKNLRALDIWIGEEANLGKGYGTQMMNLAIEKCFADPKVTKIIIDPLKTNTKAHRFYERLGFTFVEERIFNGVACFVYQLKRYYRTKI</sequence>
<reference evidence="4" key="1">
    <citation type="journal article" date="2019" name="Int. J. Syst. Evol. Microbiol.">
        <title>The Global Catalogue of Microorganisms (GCM) 10K type strain sequencing project: providing services to taxonomists for standard genome sequencing and annotation.</title>
        <authorList>
            <consortium name="The Broad Institute Genomics Platform"/>
            <consortium name="The Broad Institute Genome Sequencing Center for Infectious Disease"/>
            <person name="Wu L."/>
            <person name="Ma J."/>
        </authorList>
    </citation>
    <scope>NUCLEOTIDE SEQUENCE [LARGE SCALE GENOMIC DNA]</scope>
    <source>
        <strain evidence="4">KCTC 52368</strain>
    </source>
</reference>
<dbReference type="GO" id="GO:0016746">
    <property type="term" value="F:acyltransferase activity"/>
    <property type="evidence" value="ECO:0007669"/>
    <property type="project" value="UniProtKB-KW"/>
</dbReference>
<name>A0ABW5MYE8_9FLAO</name>
<dbReference type="InterPro" id="IPR016181">
    <property type="entry name" value="Acyl_CoA_acyltransferase"/>
</dbReference>
<keyword evidence="1" id="KW-0046">Antibiotic resistance</keyword>
<evidence type="ECO:0000313" key="4">
    <source>
        <dbReference type="Proteomes" id="UP001597526"/>
    </source>
</evidence>
<dbReference type="Pfam" id="PF13523">
    <property type="entry name" value="Acetyltransf_8"/>
    <property type="match status" value="1"/>
</dbReference>
<feature type="domain" description="N-acetyltransferase" evidence="2">
    <location>
        <begin position="2"/>
        <end position="165"/>
    </location>
</feature>
<keyword evidence="3" id="KW-0012">Acyltransferase</keyword>
<evidence type="ECO:0000313" key="3">
    <source>
        <dbReference type="EMBL" id="MFD2588380.1"/>
    </source>
</evidence>
<dbReference type="InterPro" id="IPR000182">
    <property type="entry name" value="GNAT_dom"/>
</dbReference>
<dbReference type="RefSeq" id="WP_377767910.1">
    <property type="nucleotide sequence ID" value="NZ_JBHULB010000078.1"/>
</dbReference>
<protein>
    <submittedName>
        <fullName evidence="3">GNAT family N-acetyltransferase</fullName>
        <ecNumber evidence="3">2.3.1.-</ecNumber>
    </submittedName>
</protein>
<dbReference type="PROSITE" id="PS51186">
    <property type="entry name" value="GNAT"/>
    <property type="match status" value="1"/>
</dbReference>
<dbReference type="Gene3D" id="3.40.630.30">
    <property type="match status" value="1"/>
</dbReference>
<evidence type="ECO:0000259" key="2">
    <source>
        <dbReference type="PROSITE" id="PS51186"/>
    </source>
</evidence>